<reference evidence="1 2" key="1">
    <citation type="journal article" date="2014" name="BMC Genomics">
        <title>Architecture and functions of a multipartite genome of the methylotrophic bacterium Paracoccus aminophilus JCM 7686, containing primary and secondary chromids.</title>
        <authorList>
            <person name="Dziewit L."/>
            <person name="Czarnecki J."/>
            <person name="Wibberg D."/>
            <person name="Radlinska M."/>
            <person name="Mrozek P."/>
            <person name="Szymczak M."/>
            <person name="Schluter A."/>
            <person name="Puhler A."/>
            <person name="Bartosik D."/>
        </authorList>
    </citation>
    <scope>NUCLEOTIDE SEQUENCE [LARGE SCALE GENOMIC DNA]</scope>
    <source>
        <strain evidence="1">JCM 7686</strain>
    </source>
</reference>
<dbReference type="Pfam" id="PF06293">
    <property type="entry name" value="Kdo"/>
    <property type="match status" value="1"/>
</dbReference>
<dbReference type="eggNOG" id="COG3642">
    <property type="taxonomic scope" value="Bacteria"/>
</dbReference>
<dbReference type="InterPro" id="IPR011009">
    <property type="entry name" value="Kinase-like_dom_sf"/>
</dbReference>
<evidence type="ECO:0000313" key="2">
    <source>
        <dbReference type="Proteomes" id="UP000015480"/>
    </source>
</evidence>
<sequence length="256" mass="29341">MQTASLSSKTPLSATRDCEIHALRHALRQSPSARRVRRIESGGRHYWVKQREELSLRWRLQKGNPAQAFEREREGLRRLHAMGLPVPEIVDEGPDYFVTRDAGVPLSHVYKSPDYSETERGRALKAAVKALHRLHEAGVAHGRPNLKDMIWDGKRVTLIDLERFGRVRNAHAAQVLDFIIFAFSCFAVANKSLPQIDQALYLYRMLDMRGIFVGASRWLNCLRWLDPVARALSRVKNSREIAAIPRLFAWLRSNRG</sequence>
<proteinExistence type="predicted"/>
<organism evidence="1 2">
    <name type="scientific">Paracoccus aminophilus JCM 7686</name>
    <dbReference type="NCBI Taxonomy" id="1367847"/>
    <lineage>
        <taxon>Bacteria</taxon>
        <taxon>Pseudomonadati</taxon>
        <taxon>Pseudomonadota</taxon>
        <taxon>Alphaproteobacteria</taxon>
        <taxon>Rhodobacterales</taxon>
        <taxon>Paracoccaceae</taxon>
        <taxon>Paracoccus</taxon>
    </lineage>
</organism>
<dbReference type="SUPFAM" id="SSF56112">
    <property type="entry name" value="Protein kinase-like (PK-like)"/>
    <property type="match status" value="1"/>
</dbReference>
<gene>
    <name evidence="1" type="ORF">JCM7686_1943</name>
</gene>
<evidence type="ECO:0008006" key="3">
    <source>
        <dbReference type="Google" id="ProtNLM"/>
    </source>
</evidence>
<dbReference type="AlphaFoldDB" id="S5XP07"/>
<dbReference type="PATRIC" id="fig|1367847.3.peg.1935"/>
<dbReference type="Gene3D" id="3.30.200.20">
    <property type="entry name" value="Phosphorylase Kinase, domain 1"/>
    <property type="match status" value="1"/>
</dbReference>
<dbReference type="KEGG" id="pami:JCM7686_1943"/>
<dbReference type="EMBL" id="CP006650">
    <property type="protein sequence ID" value="AGT09044.1"/>
    <property type="molecule type" value="Genomic_DNA"/>
</dbReference>
<evidence type="ECO:0000313" key="1">
    <source>
        <dbReference type="EMBL" id="AGT09044.1"/>
    </source>
</evidence>
<dbReference type="STRING" id="1367847.JCM7686_1943"/>
<dbReference type="HOGENOM" id="CLU_094944_0_0_5"/>
<protein>
    <recommendedName>
        <fullName evidence="3">Mn2+-dependent serine/threonine protein kinase</fullName>
    </recommendedName>
</protein>
<dbReference type="Proteomes" id="UP000015480">
    <property type="component" value="Chromosome"/>
</dbReference>
<keyword evidence="2" id="KW-1185">Reference proteome</keyword>
<name>S5XP07_PARAH</name>
<accession>S5XP07</accession>